<dbReference type="EMBL" id="BARV01044924">
    <property type="protein sequence ID" value="GAI64472.1"/>
    <property type="molecule type" value="Genomic_DNA"/>
</dbReference>
<comment type="caution">
    <text evidence="1">The sequence shown here is derived from an EMBL/GenBank/DDBJ whole genome shotgun (WGS) entry which is preliminary data.</text>
</comment>
<organism evidence="1">
    <name type="scientific">marine sediment metagenome</name>
    <dbReference type="NCBI Taxonomy" id="412755"/>
    <lineage>
        <taxon>unclassified sequences</taxon>
        <taxon>metagenomes</taxon>
        <taxon>ecological metagenomes</taxon>
    </lineage>
</organism>
<name>X1Q7M2_9ZZZZ</name>
<accession>X1Q7M2</accession>
<sequence>NECASFPIMYHWRVLPSGPKDPNIEYWGDEEKHSENWEHSSSIRKRVEDLKNAPAYIALFLEYVPKNLNQW</sequence>
<feature type="non-terminal residue" evidence="1">
    <location>
        <position position="1"/>
    </location>
</feature>
<evidence type="ECO:0000313" key="1">
    <source>
        <dbReference type="EMBL" id="GAI64472.1"/>
    </source>
</evidence>
<proteinExistence type="predicted"/>
<dbReference type="AlphaFoldDB" id="X1Q7M2"/>
<feature type="non-terminal residue" evidence="1">
    <location>
        <position position="71"/>
    </location>
</feature>
<reference evidence="1" key="1">
    <citation type="journal article" date="2014" name="Front. Microbiol.">
        <title>High frequency of phylogenetically diverse reductive dehalogenase-homologous genes in deep subseafloor sedimentary metagenomes.</title>
        <authorList>
            <person name="Kawai M."/>
            <person name="Futagami T."/>
            <person name="Toyoda A."/>
            <person name="Takaki Y."/>
            <person name="Nishi S."/>
            <person name="Hori S."/>
            <person name="Arai W."/>
            <person name="Tsubouchi T."/>
            <person name="Morono Y."/>
            <person name="Uchiyama I."/>
            <person name="Ito T."/>
            <person name="Fujiyama A."/>
            <person name="Inagaki F."/>
            <person name="Takami H."/>
        </authorList>
    </citation>
    <scope>NUCLEOTIDE SEQUENCE</scope>
    <source>
        <strain evidence="1">Expedition CK06-06</strain>
    </source>
</reference>
<protein>
    <submittedName>
        <fullName evidence="1">Uncharacterized protein</fullName>
    </submittedName>
</protein>
<gene>
    <name evidence="1" type="ORF">S06H3_66160</name>
</gene>